<sequence>MAKKEFTGPPLKPNGGPTTLKAWWNCSDAKTWLDVNEAMAVDPVAGQELQEALALYQVPAQVSVSKKSKKGRLVPAKIAPRQSASKKGPKKLEQSRQPTNKGPCALKAVLESRFPKGSSRLQGVHGKAWPQHLLLWIGGGCADGLRVKQSLEDLKPGDKHHFVTNKRKYSLRTLGRLFPSRKSGSGFVACEPGPLKSWLATSVLYEQRDSRAGVVG</sequence>
<evidence type="ECO:0000313" key="3">
    <source>
        <dbReference type="Proteomes" id="UP000186817"/>
    </source>
</evidence>
<name>A0A1Q9DD29_SYMMI</name>
<evidence type="ECO:0000313" key="2">
    <source>
        <dbReference type="EMBL" id="OLP93015.1"/>
    </source>
</evidence>
<organism evidence="2 3">
    <name type="scientific">Symbiodinium microadriaticum</name>
    <name type="common">Dinoflagellate</name>
    <name type="synonym">Zooxanthella microadriatica</name>
    <dbReference type="NCBI Taxonomy" id="2951"/>
    <lineage>
        <taxon>Eukaryota</taxon>
        <taxon>Sar</taxon>
        <taxon>Alveolata</taxon>
        <taxon>Dinophyceae</taxon>
        <taxon>Suessiales</taxon>
        <taxon>Symbiodiniaceae</taxon>
        <taxon>Symbiodinium</taxon>
    </lineage>
</organism>
<gene>
    <name evidence="2" type="ORF">AK812_SmicGene25129</name>
</gene>
<comment type="caution">
    <text evidence="2">The sequence shown here is derived from an EMBL/GenBank/DDBJ whole genome shotgun (WGS) entry which is preliminary data.</text>
</comment>
<dbReference type="AlphaFoldDB" id="A0A1Q9DD29"/>
<evidence type="ECO:0000256" key="1">
    <source>
        <dbReference type="SAM" id="MobiDB-lite"/>
    </source>
</evidence>
<dbReference type="Proteomes" id="UP000186817">
    <property type="component" value="Unassembled WGS sequence"/>
</dbReference>
<keyword evidence="3" id="KW-1185">Reference proteome</keyword>
<reference evidence="2 3" key="1">
    <citation type="submission" date="2016-02" db="EMBL/GenBank/DDBJ databases">
        <title>Genome analysis of coral dinoflagellate symbionts highlights evolutionary adaptations to a symbiotic lifestyle.</title>
        <authorList>
            <person name="Aranda M."/>
            <person name="Li Y."/>
            <person name="Liew Y.J."/>
            <person name="Baumgarten S."/>
            <person name="Simakov O."/>
            <person name="Wilson M."/>
            <person name="Piel J."/>
            <person name="Ashoor H."/>
            <person name="Bougouffa S."/>
            <person name="Bajic V.B."/>
            <person name="Ryu T."/>
            <person name="Ravasi T."/>
            <person name="Bayer T."/>
            <person name="Micklem G."/>
            <person name="Kim H."/>
            <person name="Bhak J."/>
            <person name="Lajeunesse T.C."/>
            <person name="Voolstra C.R."/>
        </authorList>
    </citation>
    <scope>NUCLEOTIDE SEQUENCE [LARGE SCALE GENOMIC DNA]</scope>
    <source>
        <strain evidence="2 3">CCMP2467</strain>
    </source>
</reference>
<proteinExistence type="predicted"/>
<protein>
    <submittedName>
        <fullName evidence="2">Uncharacterized protein</fullName>
    </submittedName>
</protein>
<feature type="region of interest" description="Disordered" evidence="1">
    <location>
        <begin position="67"/>
        <end position="102"/>
    </location>
</feature>
<dbReference type="EMBL" id="LSRX01000597">
    <property type="protein sequence ID" value="OLP93015.1"/>
    <property type="molecule type" value="Genomic_DNA"/>
</dbReference>
<accession>A0A1Q9DD29</accession>